<comment type="caution">
    <text evidence="2">The sequence shown here is derived from an EMBL/GenBank/DDBJ whole genome shotgun (WGS) entry which is preliminary data.</text>
</comment>
<proteinExistence type="inferred from homology"/>
<sequence length="106" mass="12736">MREERFFVVYTTIGEKEEARKIAYHLLRKRLIACANIFPIDSLYWWQGKIEKGREFGLFLKTKGSRYKALEKEVKKVHPYKIPCILAFEIKKGEKNYLHWIKSEVI</sequence>
<dbReference type="AlphaFoldDB" id="A0A7C3URH3"/>
<dbReference type="GO" id="GO:0010038">
    <property type="term" value="P:response to metal ion"/>
    <property type="evidence" value="ECO:0007669"/>
    <property type="project" value="InterPro"/>
</dbReference>
<dbReference type="GO" id="GO:0005507">
    <property type="term" value="F:copper ion binding"/>
    <property type="evidence" value="ECO:0007669"/>
    <property type="project" value="TreeGrafter"/>
</dbReference>
<gene>
    <name evidence="2" type="ORF">ENX07_06670</name>
</gene>
<dbReference type="InterPro" id="IPR015867">
    <property type="entry name" value="N-reg_PII/ATP_PRibTrfase_C"/>
</dbReference>
<evidence type="ECO:0000313" key="2">
    <source>
        <dbReference type="EMBL" id="HGE99730.1"/>
    </source>
</evidence>
<protein>
    <submittedName>
        <fullName evidence="2">Divalent-cation tolerance protein CutA</fullName>
    </submittedName>
</protein>
<name>A0A7C3URH3_UNCW3</name>
<dbReference type="EMBL" id="DTMQ01000041">
    <property type="protein sequence ID" value="HGE99730.1"/>
    <property type="molecule type" value="Genomic_DNA"/>
</dbReference>
<accession>A0A7C3URH3</accession>
<dbReference type="Gene3D" id="3.30.70.120">
    <property type="match status" value="1"/>
</dbReference>
<dbReference type="InterPro" id="IPR004323">
    <property type="entry name" value="Ion_tolerance_CutA"/>
</dbReference>
<dbReference type="InterPro" id="IPR011322">
    <property type="entry name" value="N-reg_PII-like_a/b"/>
</dbReference>
<organism evidence="2">
    <name type="scientific">candidate division WOR-3 bacterium</name>
    <dbReference type="NCBI Taxonomy" id="2052148"/>
    <lineage>
        <taxon>Bacteria</taxon>
        <taxon>Bacteria division WOR-3</taxon>
    </lineage>
</organism>
<dbReference type="PANTHER" id="PTHR23419:SF8">
    <property type="entry name" value="FI09726P"/>
    <property type="match status" value="1"/>
</dbReference>
<dbReference type="NCBIfam" id="NF041095">
    <property type="entry name" value="dival_cat_tol_CutA"/>
    <property type="match status" value="1"/>
</dbReference>
<dbReference type="Pfam" id="PF03091">
    <property type="entry name" value="CutA1"/>
    <property type="match status" value="1"/>
</dbReference>
<dbReference type="InterPro" id="IPR053426">
    <property type="entry name" value="CutA_tolerance"/>
</dbReference>
<comment type="similarity">
    <text evidence="1">Belongs to the CutA family.</text>
</comment>
<evidence type="ECO:0000256" key="1">
    <source>
        <dbReference type="ARBA" id="ARBA00010169"/>
    </source>
</evidence>
<dbReference type="PANTHER" id="PTHR23419">
    <property type="entry name" value="DIVALENT CATION TOLERANCE CUTA-RELATED"/>
    <property type="match status" value="1"/>
</dbReference>
<dbReference type="SUPFAM" id="SSF54913">
    <property type="entry name" value="GlnB-like"/>
    <property type="match status" value="1"/>
</dbReference>
<reference evidence="2" key="1">
    <citation type="journal article" date="2020" name="mSystems">
        <title>Genome- and Community-Level Interaction Insights into Carbon Utilization and Element Cycling Functions of Hydrothermarchaeota in Hydrothermal Sediment.</title>
        <authorList>
            <person name="Zhou Z."/>
            <person name="Liu Y."/>
            <person name="Xu W."/>
            <person name="Pan J."/>
            <person name="Luo Z.H."/>
            <person name="Li M."/>
        </authorList>
    </citation>
    <scope>NUCLEOTIDE SEQUENCE [LARGE SCALE GENOMIC DNA]</scope>
    <source>
        <strain evidence="2">SpSt-906</strain>
    </source>
</reference>